<name>A0ABP7IDC9_9ACTN</name>
<feature type="region of interest" description="Disordered" evidence="1">
    <location>
        <begin position="265"/>
        <end position="365"/>
    </location>
</feature>
<evidence type="ECO:0000313" key="3">
    <source>
        <dbReference type="Proteomes" id="UP001501009"/>
    </source>
</evidence>
<feature type="region of interest" description="Disordered" evidence="1">
    <location>
        <begin position="57"/>
        <end position="91"/>
    </location>
</feature>
<gene>
    <name evidence="2" type="ORF">GCM10022403_056560</name>
</gene>
<keyword evidence="3" id="KW-1185">Reference proteome</keyword>
<dbReference type="Proteomes" id="UP001501009">
    <property type="component" value="Unassembled WGS sequence"/>
</dbReference>
<feature type="compositionally biased region" description="Basic and acidic residues" evidence="1">
    <location>
        <begin position="272"/>
        <end position="313"/>
    </location>
</feature>
<comment type="caution">
    <text evidence="2">The sequence shown here is derived from an EMBL/GenBank/DDBJ whole genome shotgun (WGS) entry which is preliminary data.</text>
</comment>
<reference evidence="3" key="1">
    <citation type="journal article" date="2019" name="Int. J. Syst. Evol. Microbiol.">
        <title>The Global Catalogue of Microorganisms (GCM) 10K type strain sequencing project: providing services to taxonomists for standard genome sequencing and annotation.</title>
        <authorList>
            <consortium name="The Broad Institute Genomics Platform"/>
            <consortium name="The Broad Institute Genome Sequencing Center for Infectious Disease"/>
            <person name="Wu L."/>
            <person name="Ma J."/>
        </authorList>
    </citation>
    <scope>NUCLEOTIDE SEQUENCE [LARGE SCALE GENOMIC DNA]</scope>
    <source>
        <strain evidence="3">JCM 17138</strain>
    </source>
</reference>
<protein>
    <submittedName>
        <fullName evidence="2">Uncharacterized protein</fullName>
    </submittedName>
</protein>
<accession>A0ABP7IDC9</accession>
<evidence type="ECO:0000256" key="1">
    <source>
        <dbReference type="SAM" id="MobiDB-lite"/>
    </source>
</evidence>
<dbReference type="EMBL" id="BAABDE010000022">
    <property type="protein sequence ID" value="GAA3815731.1"/>
    <property type="molecule type" value="Genomic_DNA"/>
</dbReference>
<feature type="compositionally biased region" description="Basic residues" evidence="1">
    <location>
        <begin position="346"/>
        <end position="365"/>
    </location>
</feature>
<feature type="compositionally biased region" description="Basic and acidic residues" evidence="1">
    <location>
        <begin position="69"/>
        <end position="82"/>
    </location>
</feature>
<sequence length="374" mass="41213">MAGPRVFPRPVPGDAVPGALPTLLFQALVQGSGQVASAHGREGLITMQPYEEEYGRRYREEEEEEFGAEEYREERREERVPESLESPFSEEEEVQLATELLGVTSEEELEQFLGNWLKAAAKKAGGFLRSSVGKQLGGILKNVAKQALPAIGGAVGSAILPGIGTAIGSKAGSWASNLFEVEGEGLDHEEYEFETARRFVALSGAAARNAAFGSRRAAPRSLAQQAVHSAARRYAPGVGRRFRAFSVPAPWYWPGPVPACVEEPAAAPDAPAAKEEWGGSRGLEEWRQGEEQHEEWGNREEQREFGEERGWEHAEEEEEEEEWGRAEEERRAREEGWGHAEGTPHNGHHSGHHNGHARSGRWVRQGRKIVIMGA</sequence>
<organism evidence="2 3">
    <name type="scientific">Streptomyces coacervatus</name>
    <dbReference type="NCBI Taxonomy" id="647381"/>
    <lineage>
        <taxon>Bacteria</taxon>
        <taxon>Bacillati</taxon>
        <taxon>Actinomycetota</taxon>
        <taxon>Actinomycetes</taxon>
        <taxon>Kitasatosporales</taxon>
        <taxon>Streptomycetaceae</taxon>
        <taxon>Streptomyces</taxon>
    </lineage>
</organism>
<evidence type="ECO:0000313" key="2">
    <source>
        <dbReference type="EMBL" id="GAA3815731.1"/>
    </source>
</evidence>
<proteinExistence type="predicted"/>
<feature type="compositionally biased region" description="Basic and acidic residues" evidence="1">
    <location>
        <begin position="323"/>
        <end position="338"/>
    </location>
</feature>